<gene>
    <name evidence="1" type="ORF">GB881_03915</name>
</gene>
<protein>
    <recommendedName>
        <fullName evidence="3">LLM class flavin-dependent oxidoreductase</fullName>
    </recommendedName>
</protein>
<accession>A0A6N7EDW4</accession>
<comment type="caution">
    <text evidence="1">The sequence shown here is derived from an EMBL/GenBank/DDBJ whole genome shotgun (WGS) entry which is preliminary data.</text>
</comment>
<reference evidence="1 2" key="1">
    <citation type="submission" date="2019-10" db="EMBL/GenBank/DDBJ databases">
        <title>Georgenia wutianyii sp. nov. and Georgenia yuyongxinii sp. nov. isolated from plateau pika (Ochotona curzoniae) in the Qinghai-Tibet plateau of China.</title>
        <authorList>
            <person name="Tian Z."/>
        </authorList>
    </citation>
    <scope>NUCLEOTIDE SEQUENCE [LARGE SCALE GENOMIC DNA]</scope>
    <source>
        <strain evidence="1 2">JCM 19765</strain>
    </source>
</reference>
<dbReference type="GO" id="GO:0016705">
    <property type="term" value="F:oxidoreductase activity, acting on paired donors, with incorporation or reduction of molecular oxygen"/>
    <property type="evidence" value="ECO:0007669"/>
    <property type="project" value="InterPro"/>
</dbReference>
<sequence length="152" mass="15698">MREDDLGWARELRFAVRAAARAAGRDVRVLVDLHTVVSADRASAEERAGLVADIAGPTAPWAGALRAVGTTTDVADLIQSWLTAGAADGFVIVPGSVPADIAALLRGIVPELRARGLVEEKAVASRPTAVRPEVETASASSARRLAAVPVAS</sequence>
<dbReference type="EMBL" id="WHPC01000008">
    <property type="protein sequence ID" value="MPV36200.1"/>
    <property type="molecule type" value="Genomic_DNA"/>
</dbReference>
<dbReference type="SUPFAM" id="SSF51679">
    <property type="entry name" value="Bacterial luciferase-like"/>
    <property type="match status" value="1"/>
</dbReference>
<name>A0A6N7EDW4_9MICO</name>
<dbReference type="AlphaFoldDB" id="A0A6N7EDW4"/>
<dbReference type="Gene3D" id="3.20.20.30">
    <property type="entry name" value="Luciferase-like domain"/>
    <property type="match status" value="1"/>
</dbReference>
<evidence type="ECO:0000313" key="2">
    <source>
        <dbReference type="Proteomes" id="UP000437709"/>
    </source>
</evidence>
<keyword evidence="2" id="KW-1185">Reference proteome</keyword>
<evidence type="ECO:0008006" key="3">
    <source>
        <dbReference type="Google" id="ProtNLM"/>
    </source>
</evidence>
<proteinExistence type="predicted"/>
<dbReference type="OrthoDB" id="3265338at2"/>
<dbReference type="InterPro" id="IPR036661">
    <property type="entry name" value="Luciferase-like_sf"/>
</dbReference>
<dbReference type="Proteomes" id="UP000437709">
    <property type="component" value="Unassembled WGS sequence"/>
</dbReference>
<organism evidence="1 2">
    <name type="scientific">Georgenia subflava</name>
    <dbReference type="NCBI Taxonomy" id="1622177"/>
    <lineage>
        <taxon>Bacteria</taxon>
        <taxon>Bacillati</taxon>
        <taxon>Actinomycetota</taxon>
        <taxon>Actinomycetes</taxon>
        <taxon>Micrococcales</taxon>
        <taxon>Bogoriellaceae</taxon>
        <taxon>Georgenia</taxon>
    </lineage>
</organism>
<evidence type="ECO:0000313" key="1">
    <source>
        <dbReference type="EMBL" id="MPV36200.1"/>
    </source>
</evidence>